<proteinExistence type="predicted"/>
<organism evidence="1 2">
    <name type="scientific">Claviceps arundinis</name>
    <dbReference type="NCBI Taxonomy" id="1623583"/>
    <lineage>
        <taxon>Eukaryota</taxon>
        <taxon>Fungi</taxon>
        <taxon>Dikarya</taxon>
        <taxon>Ascomycota</taxon>
        <taxon>Pezizomycotina</taxon>
        <taxon>Sordariomycetes</taxon>
        <taxon>Hypocreomycetidae</taxon>
        <taxon>Hypocreales</taxon>
        <taxon>Clavicipitaceae</taxon>
        <taxon>Claviceps</taxon>
    </lineage>
</organism>
<accession>A0ABQ7P1W9</accession>
<comment type="caution">
    <text evidence="1">The sequence shown here is derived from an EMBL/GenBank/DDBJ whole genome shotgun (WGS) entry which is preliminary data.</text>
</comment>
<gene>
    <name evidence="1" type="ORF">E4U57_006462</name>
</gene>
<reference evidence="1 2" key="1">
    <citation type="journal article" date="2020" name="bioRxiv">
        <title>Whole genome comparisons of ergot fungi reveals the divergence and evolution of species within the genus Claviceps are the result of varying mechanisms driving genome evolution and host range expansion.</title>
        <authorList>
            <person name="Wyka S.A."/>
            <person name="Mondo S.J."/>
            <person name="Liu M."/>
            <person name="Dettman J."/>
            <person name="Nalam V."/>
            <person name="Broders K.D."/>
        </authorList>
    </citation>
    <scope>NUCLEOTIDE SEQUENCE [LARGE SCALE GENOMIC DNA]</scope>
    <source>
        <strain evidence="1 2">LM583</strain>
    </source>
</reference>
<name>A0ABQ7P1W9_9HYPO</name>
<feature type="non-terminal residue" evidence="1">
    <location>
        <position position="56"/>
    </location>
</feature>
<evidence type="ECO:0000313" key="1">
    <source>
        <dbReference type="EMBL" id="KAG5951988.1"/>
    </source>
</evidence>
<keyword evidence="2" id="KW-1185">Reference proteome</keyword>
<evidence type="ECO:0000313" key="2">
    <source>
        <dbReference type="Proteomes" id="UP000742024"/>
    </source>
</evidence>
<dbReference type="Proteomes" id="UP000742024">
    <property type="component" value="Unassembled WGS sequence"/>
</dbReference>
<sequence>MFSSVFLFVPGDAWISRTPLGLGARILRPLCPECPDVRRTLDELATPMSARHIARK</sequence>
<dbReference type="EMBL" id="SRPR01000563">
    <property type="protein sequence ID" value="KAG5951988.1"/>
    <property type="molecule type" value="Genomic_DNA"/>
</dbReference>
<protein>
    <submittedName>
        <fullName evidence="1">Uncharacterized protein</fullName>
    </submittedName>
</protein>